<comment type="cofactor">
    <cofactor evidence="11">
        <name>Mg(2+)</name>
        <dbReference type="ChEBI" id="CHEBI:18420"/>
    </cofactor>
    <text evidence="11">Binds 1 Mg(2+) ion per subunit.</text>
</comment>
<comment type="caution">
    <text evidence="12">The sequence shown here is derived from an EMBL/GenBank/DDBJ whole genome shotgun (WGS) entry which is preliminary data.</text>
</comment>
<dbReference type="PANTHER" id="PTHR21087">
    <property type="entry name" value="SHIKIMATE KINASE"/>
    <property type="match status" value="1"/>
</dbReference>
<sequence length="164" mass="18962">MKPLTLIGFMGVGKTTVGKALSQKLGKPLIDTDQEIVKYEGRSIPEIFADSGEAYFRKVESSILEDQMDKDLIISTGGGIVTNERSREYLKNFFHNFWLDASLEVVEKRISDDEERPLWKVKREARIELFNKRRKLYEAVADHRISVDHLEVNELVEEISKLYL</sequence>
<dbReference type="PANTHER" id="PTHR21087:SF16">
    <property type="entry name" value="SHIKIMATE KINASE 1, CHLOROPLASTIC"/>
    <property type="match status" value="1"/>
</dbReference>
<protein>
    <recommendedName>
        <fullName evidence="3 11">Shikimate kinase</fullName>
        <shortName evidence="11">SK</shortName>
        <ecNumber evidence="3 11">2.7.1.71</ecNumber>
    </recommendedName>
</protein>
<dbReference type="OrthoDB" id="9800332at2"/>
<keyword evidence="11" id="KW-0963">Cytoplasm</keyword>
<dbReference type="InterPro" id="IPR031322">
    <property type="entry name" value="Shikimate/glucono_kinase"/>
</dbReference>
<accession>A0A2I0QXZ7</accession>
<evidence type="ECO:0000256" key="6">
    <source>
        <dbReference type="ARBA" id="ARBA00022741"/>
    </source>
</evidence>
<dbReference type="UniPathway" id="UPA00053">
    <property type="reaction ID" value="UER00088"/>
</dbReference>
<comment type="pathway">
    <text evidence="1 11">Metabolic intermediate biosynthesis; chorismate biosynthesis; chorismate from D-erythrose 4-phosphate and phosphoenolpyruvate: step 5/7.</text>
</comment>
<keyword evidence="6 11" id="KW-0547">Nucleotide-binding</keyword>
<comment type="caution">
    <text evidence="11">Lacks conserved residue(s) required for the propagation of feature annotation.</text>
</comment>
<evidence type="ECO:0000313" key="12">
    <source>
        <dbReference type="EMBL" id="PKR78980.1"/>
    </source>
</evidence>
<dbReference type="AlphaFoldDB" id="A0A2I0QXZ7"/>
<comment type="function">
    <text evidence="11">Catalyzes the specific phosphorylation of the 3-hydroxyl group of shikimic acid using ATP as a cosubstrate.</text>
</comment>
<feature type="binding site" evidence="11">
    <location>
        <begin position="11"/>
        <end position="16"/>
    </location>
    <ligand>
        <name>ATP</name>
        <dbReference type="ChEBI" id="CHEBI:30616"/>
    </ligand>
</feature>
<feature type="binding site" evidence="11">
    <location>
        <position position="57"/>
    </location>
    <ligand>
        <name>substrate</name>
    </ligand>
</feature>
<feature type="binding site" evidence="11">
    <location>
        <position position="78"/>
    </location>
    <ligand>
        <name>substrate</name>
    </ligand>
</feature>
<evidence type="ECO:0000256" key="9">
    <source>
        <dbReference type="ARBA" id="ARBA00023141"/>
    </source>
</evidence>
<evidence type="ECO:0000256" key="10">
    <source>
        <dbReference type="ARBA" id="ARBA00048567"/>
    </source>
</evidence>
<evidence type="ECO:0000313" key="13">
    <source>
        <dbReference type="Proteomes" id="UP000243524"/>
    </source>
</evidence>
<dbReference type="InterPro" id="IPR027417">
    <property type="entry name" value="P-loop_NTPase"/>
</dbReference>
<dbReference type="GO" id="GO:0009423">
    <property type="term" value="P:chorismate biosynthetic process"/>
    <property type="evidence" value="ECO:0007669"/>
    <property type="project" value="UniProtKB-UniRule"/>
</dbReference>
<evidence type="ECO:0000256" key="7">
    <source>
        <dbReference type="ARBA" id="ARBA00022777"/>
    </source>
</evidence>
<dbReference type="GO" id="GO:0008652">
    <property type="term" value="P:amino acid biosynthetic process"/>
    <property type="evidence" value="ECO:0007669"/>
    <property type="project" value="UniProtKB-KW"/>
</dbReference>
<keyword evidence="7 11" id="KW-0418">Kinase</keyword>
<dbReference type="GO" id="GO:0009073">
    <property type="term" value="P:aromatic amino acid family biosynthetic process"/>
    <property type="evidence" value="ECO:0007669"/>
    <property type="project" value="UniProtKB-KW"/>
</dbReference>
<dbReference type="GO" id="GO:0000287">
    <property type="term" value="F:magnesium ion binding"/>
    <property type="evidence" value="ECO:0007669"/>
    <property type="project" value="UniProtKB-UniRule"/>
</dbReference>
<dbReference type="InterPro" id="IPR000623">
    <property type="entry name" value="Shikimate_kinase/TSH1"/>
</dbReference>
<dbReference type="CDD" id="cd00464">
    <property type="entry name" value="SK"/>
    <property type="match status" value="1"/>
</dbReference>
<feature type="binding site" evidence="11">
    <location>
        <position position="116"/>
    </location>
    <ligand>
        <name>ATP</name>
        <dbReference type="ChEBI" id="CHEBI:30616"/>
    </ligand>
</feature>
<evidence type="ECO:0000256" key="3">
    <source>
        <dbReference type="ARBA" id="ARBA00012154"/>
    </source>
</evidence>
<keyword evidence="11" id="KW-0460">Magnesium</keyword>
<feature type="binding site" evidence="11">
    <location>
        <position position="15"/>
    </location>
    <ligand>
        <name>Mg(2+)</name>
        <dbReference type="ChEBI" id="CHEBI:18420"/>
    </ligand>
</feature>
<dbReference type="EMBL" id="PJNH01000001">
    <property type="protein sequence ID" value="PKR78980.1"/>
    <property type="molecule type" value="Genomic_DNA"/>
</dbReference>
<proteinExistence type="inferred from homology"/>
<dbReference type="GO" id="GO:0004765">
    <property type="term" value="F:shikimate kinase activity"/>
    <property type="evidence" value="ECO:0007669"/>
    <property type="project" value="UniProtKB-UniRule"/>
</dbReference>
<evidence type="ECO:0000256" key="11">
    <source>
        <dbReference type="HAMAP-Rule" id="MF_00109"/>
    </source>
</evidence>
<keyword evidence="13" id="KW-1185">Reference proteome</keyword>
<feature type="binding site" evidence="11">
    <location>
        <position position="33"/>
    </location>
    <ligand>
        <name>substrate</name>
    </ligand>
</feature>
<comment type="similarity">
    <text evidence="2 11">Belongs to the shikimate kinase family.</text>
</comment>
<evidence type="ECO:0000256" key="8">
    <source>
        <dbReference type="ARBA" id="ARBA00022840"/>
    </source>
</evidence>
<evidence type="ECO:0000256" key="2">
    <source>
        <dbReference type="ARBA" id="ARBA00006997"/>
    </source>
</evidence>
<dbReference type="InterPro" id="IPR023000">
    <property type="entry name" value="Shikimate_kinase_CS"/>
</dbReference>
<dbReference type="SUPFAM" id="SSF52540">
    <property type="entry name" value="P-loop containing nucleoside triphosphate hydrolases"/>
    <property type="match status" value="1"/>
</dbReference>
<evidence type="ECO:0000256" key="5">
    <source>
        <dbReference type="ARBA" id="ARBA00022679"/>
    </source>
</evidence>
<dbReference type="GO" id="GO:0005524">
    <property type="term" value="F:ATP binding"/>
    <property type="evidence" value="ECO:0007669"/>
    <property type="project" value="UniProtKB-UniRule"/>
</dbReference>
<keyword evidence="5 11" id="KW-0808">Transferase</keyword>
<dbReference type="EC" id="2.7.1.71" evidence="3 11"/>
<dbReference type="PRINTS" id="PR01100">
    <property type="entry name" value="SHIKIMTKNASE"/>
</dbReference>
<keyword evidence="8 11" id="KW-0067">ATP-binding</keyword>
<name>A0A2I0QXZ7_9BACI</name>
<dbReference type="GO" id="GO:0005829">
    <property type="term" value="C:cytosol"/>
    <property type="evidence" value="ECO:0007669"/>
    <property type="project" value="TreeGrafter"/>
</dbReference>
<comment type="catalytic activity">
    <reaction evidence="10 11">
        <text>shikimate + ATP = 3-phosphoshikimate + ADP + H(+)</text>
        <dbReference type="Rhea" id="RHEA:13121"/>
        <dbReference type="ChEBI" id="CHEBI:15378"/>
        <dbReference type="ChEBI" id="CHEBI:30616"/>
        <dbReference type="ChEBI" id="CHEBI:36208"/>
        <dbReference type="ChEBI" id="CHEBI:145989"/>
        <dbReference type="ChEBI" id="CHEBI:456216"/>
        <dbReference type="EC" id="2.7.1.71"/>
    </reaction>
</comment>
<dbReference type="Pfam" id="PF01202">
    <property type="entry name" value="SKI"/>
    <property type="match status" value="1"/>
</dbReference>
<dbReference type="Gene3D" id="3.40.50.300">
    <property type="entry name" value="P-loop containing nucleotide triphosphate hydrolases"/>
    <property type="match status" value="1"/>
</dbReference>
<feature type="binding site" evidence="11">
    <location>
        <position position="133"/>
    </location>
    <ligand>
        <name>substrate</name>
    </ligand>
</feature>
<comment type="subcellular location">
    <subcellularLocation>
        <location evidence="11">Cytoplasm</location>
    </subcellularLocation>
</comment>
<keyword evidence="4 11" id="KW-0028">Amino-acid biosynthesis</keyword>
<keyword evidence="9 11" id="KW-0057">Aromatic amino acid biosynthesis</keyword>
<reference evidence="12 13" key="1">
    <citation type="submission" date="2017-06" db="EMBL/GenBank/DDBJ databases">
        <title>the draft geome sequence of Illustriluteabacillus marina B3227.</title>
        <authorList>
            <person name="He R.-H."/>
            <person name="Du Z.-J."/>
        </authorList>
    </citation>
    <scope>NUCLEOTIDE SEQUENCE [LARGE SCALE GENOMIC DNA]</scope>
    <source>
        <strain evidence="12 13">B3227</strain>
    </source>
</reference>
<gene>
    <name evidence="11" type="primary">aroK</name>
    <name evidence="12" type="ORF">CEY16_04290</name>
</gene>
<dbReference type="Proteomes" id="UP000243524">
    <property type="component" value="Unassembled WGS sequence"/>
</dbReference>
<dbReference type="PROSITE" id="PS01128">
    <property type="entry name" value="SHIKIMATE_KINASE"/>
    <property type="match status" value="1"/>
</dbReference>
<comment type="subunit">
    <text evidence="11">Monomer.</text>
</comment>
<organism evidence="12 13">
    <name type="scientific">Halalkalibacillus sediminis</name>
    <dbReference type="NCBI Taxonomy" id="2018042"/>
    <lineage>
        <taxon>Bacteria</taxon>
        <taxon>Bacillati</taxon>
        <taxon>Bacillota</taxon>
        <taxon>Bacilli</taxon>
        <taxon>Bacillales</taxon>
        <taxon>Bacillaceae</taxon>
        <taxon>Halalkalibacillus</taxon>
    </lineage>
</organism>
<keyword evidence="11" id="KW-0479">Metal-binding</keyword>
<evidence type="ECO:0000256" key="4">
    <source>
        <dbReference type="ARBA" id="ARBA00022605"/>
    </source>
</evidence>
<dbReference type="HAMAP" id="MF_00109">
    <property type="entry name" value="Shikimate_kinase"/>
    <property type="match status" value="1"/>
</dbReference>
<dbReference type="RefSeq" id="WP_101330724.1">
    <property type="nucleotide sequence ID" value="NZ_PJNH01000001.1"/>
</dbReference>
<evidence type="ECO:0000256" key="1">
    <source>
        <dbReference type="ARBA" id="ARBA00004842"/>
    </source>
</evidence>